<organism evidence="2">
    <name type="scientific">Fervidobacterium thailandense</name>
    <dbReference type="NCBI Taxonomy" id="1008305"/>
    <lineage>
        <taxon>Bacteria</taxon>
        <taxon>Thermotogati</taxon>
        <taxon>Thermotogota</taxon>
        <taxon>Thermotogae</taxon>
        <taxon>Thermotogales</taxon>
        <taxon>Fervidobacteriaceae</taxon>
        <taxon>Fervidobacterium</taxon>
    </lineage>
</organism>
<comment type="caution">
    <text evidence="2">The sequence shown here is derived from an EMBL/GenBank/DDBJ whole genome shotgun (WGS) entry which is preliminary data.</text>
</comment>
<proteinExistence type="predicted"/>
<dbReference type="InterPro" id="IPR012337">
    <property type="entry name" value="RNaseH-like_sf"/>
</dbReference>
<reference evidence="2" key="1">
    <citation type="journal article" date="2020" name="mSystems">
        <title>Genome- and Community-Level Interaction Insights into Carbon Utilization and Element Cycling Functions of Hydrothermarchaeota in Hydrothermal Sediment.</title>
        <authorList>
            <person name="Zhou Z."/>
            <person name="Liu Y."/>
            <person name="Xu W."/>
            <person name="Pan J."/>
            <person name="Luo Z.H."/>
            <person name="Li M."/>
        </authorList>
    </citation>
    <scope>NUCLEOTIDE SEQUENCE [LARGE SCALE GENOMIC DNA]</scope>
    <source>
        <strain evidence="2">SpSt-609</strain>
    </source>
</reference>
<feature type="domain" description="YprB ribonuclease H-like" evidence="1">
    <location>
        <begin position="224"/>
        <end position="384"/>
    </location>
</feature>
<accession>A0A7C4RV48</accession>
<dbReference type="SUPFAM" id="SSF56672">
    <property type="entry name" value="DNA/RNA polymerases"/>
    <property type="match status" value="1"/>
</dbReference>
<name>A0A7C4RV48_9BACT</name>
<sequence>MVLTNRDVKTVYFCAKKARFELENRRNFVQDDGVEVFSTDAFGCVLVVIPDEIVSRSPHVVRIKKTGKKLSDYHYLEAAFIGYVIESSGYDVGAVIFESEYYSTAVNWRPYVTRMLSLLSYFCTETEYKISKTHLCRLCPFVEQCFHEAKNLESIDFLHGLRGKTAEKLRKLGIESIKDLLNHREKLMEHFGPEKTRKLVAHAKSVLENKPVLFSAPPELEDGIFLDIESYTPADFDYLFGVLVNGTYVPFVARDPAGEQRAFIEVLDFLNKTPGPVYHFHQYEVQRFRKLAKRYGIAIPKDFFKRFIDVYKLYADHVALPVPSYSLKVIARYFGFQWRNNINGRTVIDEYAHYLSTNDEGTLSAILVYNEDDVRATELLVAKLKEMSLSEELESF</sequence>
<dbReference type="SUPFAM" id="SSF53098">
    <property type="entry name" value="Ribonuclease H-like"/>
    <property type="match status" value="1"/>
</dbReference>
<evidence type="ECO:0000259" key="1">
    <source>
        <dbReference type="Pfam" id="PF13482"/>
    </source>
</evidence>
<dbReference type="InterPro" id="IPR043502">
    <property type="entry name" value="DNA/RNA_pol_sf"/>
</dbReference>
<dbReference type="Gene3D" id="1.10.150.20">
    <property type="entry name" value="5' to 3' exonuclease, C-terminal subdomain"/>
    <property type="match status" value="1"/>
</dbReference>
<dbReference type="InterPro" id="IPR019993">
    <property type="entry name" value="RecB_nuclease_TM0106_put"/>
</dbReference>
<dbReference type="EMBL" id="DSZY01000007">
    <property type="protein sequence ID" value="HGU39899.1"/>
    <property type="molecule type" value="Genomic_DNA"/>
</dbReference>
<dbReference type="Pfam" id="PF13482">
    <property type="entry name" value="RNase_H_2"/>
    <property type="match status" value="1"/>
</dbReference>
<dbReference type="NCBIfam" id="TIGR03491">
    <property type="entry name" value="TM0106 family RecB-like putative nuclease"/>
    <property type="match status" value="1"/>
</dbReference>
<evidence type="ECO:0000313" key="2">
    <source>
        <dbReference type="EMBL" id="HGU39899.1"/>
    </source>
</evidence>
<dbReference type="InterPro" id="IPR038720">
    <property type="entry name" value="YprB_RNase_H-like_dom"/>
</dbReference>
<protein>
    <submittedName>
        <fullName evidence="2">TM0106 family RecB-like putative nuclease</fullName>
    </submittedName>
</protein>
<dbReference type="AlphaFoldDB" id="A0A7C4RV48"/>
<gene>
    <name evidence="2" type="ORF">ENT77_01680</name>
</gene>